<reference evidence="1" key="2">
    <citation type="journal article" date="2012" name="PLoS ONE">
        <title>A Deeply Branching Thermophilic Bacterium with an Ancient Acetyl-CoA Pathway Dominates a Subsurface Ecosystem.</title>
        <authorList>
            <person name="Takami H."/>
            <person name="Noguchi H."/>
            <person name="Takaki Y."/>
            <person name="Uchiyama I."/>
            <person name="Toyoda A."/>
            <person name="Nishi S."/>
            <person name="Chee G.-J."/>
            <person name="Arai W."/>
            <person name="Nunoura T."/>
            <person name="Itoh T."/>
            <person name="Hattori M."/>
            <person name="Takai K."/>
        </authorList>
    </citation>
    <scope>NUCLEOTIDE SEQUENCE</scope>
</reference>
<name>H5S953_9ZZZZ</name>
<proteinExistence type="predicted"/>
<dbReference type="EMBL" id="AP011637">
    <property type="protein sequence ID" value="BAL52689.1"/>
    <property type="molecule type" value="Genomic_DNA"/>
</dbReference>
<evidence type="ECO:0000313" key="1">
    <source>
        <dbReference type="EMBL" id="BAL52689.1"/>
    </source>
</evidence>
<dbReference type="AlphaFoldDB" id="H5S953"/>
<sequence>MPSTGKPPSKAQLLAEIFKEALPVQSIRVDDELNCVFIELDDEKLLR</sequence>
<gene>
    <name evidence="1" type="ORF">HGMM_F03A04C12</name>
</gene>
<organism evidence="1">
    <name type="scientific">uncultured prokaryote</name>
    <dbReference type="NCBI Taxonomy" id="198431"/>
    <lineage>
        <taxon>unclassified sequences</taxon>
        <taxon>environmental samples</taxon>
    </lineage>
</organism>
<accession>H5S953</accession>
<protein>
    <submittedName>
        <fullName evidence="1">Uncharacterized protein</fullName>
    </submittedName>
</protein>
<reference evidence="1" key="1">
    <citation type="journal article" date="2005" name="Environ. Microbiol.">
        <title>Genetic and functional properties of uncultivated thermophilic crenarchaeotes from a subsurface gold mine as revealed by analysis of genome fragments.</title>
        <authorList>
            <person name="Nunoura T."/>
            <person name="Hirayama H."/>
            <person name="Takami H."/>
            <person name="Oida H."/>
            <person name="Nishi S."/>
            <person name="Shimamura S."/>
            <person name="Suzuki Y."/>
            <person name="Inagaki F."/>
            <person name="Takai K."/>
            <person name="Nealson K.H."/>
            <person name="Horikoshi K."/>
        </authorList>
    </citation>
    <scope>NUCLEOTIDE SEQUENCE</scope>
</reference>